<accession>A0A1Y1ZCK6</accession>
<comment type="caution">
    <text evidence="2">The sequence shown here is derived from an EMBL/GenBank/DDBJ whole genome shotgun (WGS) entry which is preliminary data.</text>
</comment>
<name>A0A1Y1ZCK6_9PLEO</name>
<organism evidence="2 3">
    <name type="scientific">Clohesyomyces aquaticus</name>
    <dbReference type="NCBI Taxonomy" id="1231657"/>
    <lineage>
        <taxon>Eukaryota</taxon>
        <taxon>Fungi</taxon>
        <taxon>Dikarya</taxon>
        <taxon>Ascomycota</taxon>
        <taxon>Pezizomycotina</taxon>
        <taxon>Dothideomycetes</taxon>
        <taxon>Pleosporomycetidae</taxon>
        <taxon>Pleosporales</taxon>
        <taxon>Lindgomycetaceae</taxon>
        <taxon>Clohesyomyces</taxon>
    </lineage>
</organism>
<keyword evidence="3" id="KW-1185">Reference proteome</keyword>
<evidence type="ECO:0000313" key="2">
    <source>
        <dbReference type="EMBL" id="ORY07545.1"/>
    </source>
</evidence>
<feature type="signal peptide" evidence="1">
    <location>
        <begin position="1"/>
        <end position="17"/>
    </location>
</feature>
<keyword evidence="1" id="KW-0732">Signal</keyword>
<sequence length="72" mass="7467">MLFKTFTLLALATLTLAAPAPQKAGSSKQAQRVDELRKEGLNCQPGPQGTFVCDDGLGGNCSVNRAGKGTCL</sequence>
<proteinExistence type="predicted"/>
<reference evidence="2 3" key="1">
    <citation type="submission" date="2016-07" db="EMBL/GenBank/DDBJ databases">
        <title>Pervasive Adenine N6-methylation of Active Genes in Fungi.</title>
        <authorList>
            <consortium name="DOE Joint Genome Institute"/>
            <person name="Mondo S.J."/>
            <person name="Dannebaum R.O."/>
            <person name="Kuo R.C."/>
            <person name="Labutti K."/>
            <person name="Haridas S."/>
            <person name="Kuo A."/>
            <person name="Salamov A."/>
            <person name="Ahrendt S.R."/>
            <person name="Lipzen A."/>
            <person name="Sullivan W."/>
            <person name="Andreopoulos W.B."/>
            <person name="Clum A."/>
            <person name="Lindquist E."/>
            <person name="Daum C."/>
            <person name="Ramamoorthy G.K."/>
            <person name="Gryganskyi A."/>
            <person name="Culley D."/>
            <person name="Magnuson J.K."/>
            <person name="James T.Y."/>
            <person name="O'Malley M.A."/>
            <person name="Stajich J.E."/>
            <person name="Spatafora J.W."/>
            <person name="Visel A."/>
            <person name="Grigoriev I.V."/>
        </authorList>
    </citation>
    <scope>NUCLEOTIDE SEQUENCE [LARGE SCALE GENOMIC DNA]</scope>
    <source>
        <strain evidence="2 3">CBS 115471</strain>
    </source>
</reference>
<protein>
    <submittedName>
        <fullName evidence="2">Uncharacterized protein</fullName>
    </submittedName>
</protein>
<evidence type="ECO:0000313" key="3">
    <source>
        <dbReference type="Proteomes" id="UP000193144"/>
    </source>
</evidence>
<dbReference type="AlphaFoldDB" id="A0A1Y1ZCK6"/>
<dbReference type="OrthoDB" id="5082365at2759"/>
<dbReference type="EMBL" id="MCFA01000108">
    <property type="protein sequence ID" value="ORY07545.1"/>
    <property type="molecule type" value="Genomic_DNA"/>
</dbReference>
<feature type="chain" id="PRO_5012982798" evidence="1">
    <location>
        <begin position="18"/>
        <end position="72"/>
    </location>
</feature>
<dbReference type="Proteomes" id="UP000193144">
    <property type="component" value="Unassembled WGS sequence"/>
</dbReference>
<evidence type="ECO:0000256" key="1">
    <source>
        <dbReference type="SAM" id="SignalP"/>
    </source>
</evidence>
<gene>
    <name evidence="2" type="ORF">BCR34DRAFT_570595</name>
</gene>